<keyword evidence="2" id="KW-1185">Reference proteome</keyword>
<evidence type="ECO:0000313" key="1">
    <source>
        <dbReference type="EMBL" id="GGE30197.1"/>
    </source>
</evidence>
<reference evidence="1" key="2">
    <citation type="submission" date="2020-09" db="EMBL/GenBank/DDBJ databases">
        <authorList>
            <person name="Sun Q."/>
            <person name="Zhou Y."/>
        </authorList>
    </citation>
    <scope>NUCLEOTIDE SEQUENCE</scope>
    <source>
        <strain evidence="1">CGMCC 1.15371</strain>
    </source>
</reference>
<accession>A0A8J2VGC2</accession>
<reference evidence="1" key="1">
    <citation type="journal article" date="2014" name="Int. J. Syst. Evol. Microbiol.">
        <title>Complete genome sequence of Corynebacterium casei LMG S-19264T (=DSM 44701T), isolated from a smear-ripened cheese.</title>
        <authorList>
            <consortium name="US DOE Joint Genome Institute (JGI-PGF)"/>
            <person name="Walter F."/>
            <person name="Albersmeier A."/>
            <person name="Kalinowski J."/>
            <person name="Ruckert C."/>
        </authorList>
    </citation>
    <scope>NUCLEOTIDE SEQUENCE</scope>
    <source>
        <strain evidence="1">CGMCC 1.15371</strain>
    </source>
</reference>
<dbReference type="AlphaFoldDB" id="A0A8J2VGC2"/>
<sequence length="54" mass="6241">MLSLLKIKAPSYEKPFPPPLSIKRVHVLYEKMQGEPIGKTTRYDYEKASGEDFL</sequence>
<evidence type="ECO:0000313" key="2">
    <source>
        <dbReference type="Proteomes" id="UP000628775"/>
    </source>
</evidence>
<dbReference type="Proteomes" id="UP000628775">
    <property type="component" value="Unassembled WGS sequence"/>
</dbReference>
<comment type="caution">
    <text evidence="1">The sequence shown here is derived from an EMBL/GenBank/DDBJ whole genome shotgun (WGS) entry which is preliminary data.</text>
</comment>
<organism evidence="1 2">
    <name type="scientific">Pullulanibacillus camelliae</name>
    <dbReference type="NCBI Taxonomy" id="1707096"/>
    <lineage>
        <taxon>Bacteria</taxon>
        <taxon>Bacillati</taxon>
        <taxon>Bacillota</taxon>
        <taxon>Bacilli</taxon>
        <taxon>Bacillales</taxon>
        <taxon>Sporolactobacillaceae</taxon>
        <taxon>Pullulanibacillus</taxon>
    </lineage>
</organism>
<proteinExistence type="predicted"/>
<gene>
    <name evidence="1" type="ORF">GCM10011391_05970</name>
</gene>
<protein>
    <submittedName>
        <fullName evidence="1">Uncharacterized protein</fullName>
    </submittedName>
</protein>
<dbReference type="EMBL" id="BMIR01000001">
    <property type="protein sequence ID" value="GGE30197.1"/>
    <property type="molecule type" value="Genomic_DNA"/>
</dbReference>
<name>A0A8J2VGC2_9BACL</name>